<dbReference type="InterPro" id="IPR001611">
    <property type="entry name" value="Leu-rich_rpt"/>
</dbReference>
<evidence type="ECO:0000313" key="4">
    <source>
        <dbReference type="Ensembl" id="ENSDCDP00010041700.1"/>
    </source>
</evidence>
<dbReference type="PROSITE" id="PS51450">
    <property type="entry name" value="LRR"/>
    <property type="match status" value="6"/>
</dbReference>
<sequence length="649" mass="73756">MSSVHCSEYGKMPAFKILPTLFCVALVIPMPTSCHPRVGPCRTVQRMAFCGHLQLAAVPRNLPENVEELNINSNLIRKLPDGSLSNYPLLQTLNCGQNHIERVDIDVFKDSPLLENLNLAENNLSIDYEYTAQSMRFLSRLRTLDLSGNFITEDMASELLKNLTSLEYLSLSRNLLSRLDNSIFSALHQLKELNLERNMLYEIDGAFDHLKKLHRLNLAFNYLPCLVKFEMTQLVVLNASHNFIEWFISNPDMEEDFQLETLDLSDNKLYFFPFLPSHSRLRNLLLSQNQIRFYNLTNITTPNWTTTVDFYNLGNNVSNVTAQLWDEIQGDISSIEMLDMSSNLLVNLPSGFLQKMPNLHHLRLRTNCLESVNLSTGELPVTLYELDMSNNRVTELHADQGTDKELNNLTHLNLSLNNIQKLPSRIFSGLPSISMVDLSYNTLGLCQPGQESSLAYSDCVFWKNIVSLRQLHLAGCNLVELPPSSFEGTPLTVLELSNNENLRLRQDSLTSLSRTLQHLGLGNTNLQDLDLSPFQQLRSLDISKNSISQLPKSLLSLNLRRLDLRDNKLTTISSTQADSLGNKLLSVFVKGNAFNCCQLGWFWTFQKAGVQIEDQADVTCVDQTQRITHNVVHFSKHLCVDSDEESIWW</sequence>
<dbReference type="Proteomes" id="UP000694580">
    <property type="component" value="Chromosome 2"/>
</dbReference>
<evidence type="ECO:0000256" key="3">
    <source>
        <dbReference type="SAM" id="SignalP"/>
    </source>
</evidence>
<feature type="chain" id="PRO_5044328582" evidence="3">
    <location>
        <begin position="35"/>
        <end position="649"/>
    </location>
</feature>
<dbReference type="GO" id="GO:0005615">
    <property type="term" value="C:extracellular space"/>
    <property type="evidence" value="ECO:0007669"/>
    <property type="project" value="TreeGrafter"/>
</dbReference>
<protein>
    <submittedName>
        <fullName evidence="4">Uncharacterized protein</fullName>
    </submittedName>
</protein>
<dbReference type="PANTHER" id="PTHR45712">
    <property type="entry name" value="AGAP008170-PA"/>
    <property type="match status" value="1"/>
</dbReference>
<dbReference type="Ensembl" id="ENSDCDT00010051686.1">
    <property type="protein sequence ID" value="ENSDCDP00010041700.1"/>
    <property type="gene ID" value="ENSDCDG00010026384.1"/>
</dbReference>
<gene>
    <name evidence="4" type="primary">NRROS</name>
</gene>
<evidence type="ECO:0000256" key="2">
    <source>
        <dbReference type="ARBA" id="ARBA00022737"/>
    </source>
</evidence>
<dbReference type="SMART" id="SM00364">
    <property type="entry name" value="LRR_BAC"/>
    <property type="match status" value="6"/>
</dbReference>
<dbReference type="SMART" id="SM00365">
    <property type="entry name" value="LRR_SD22"/>
    <property type="match status" value="6"/>
</dbReference>
<dbReference type="GeneTree" id="ENSGT00940000157975"/>
<keyword evidence="3" id="KW-0732">Signal</keyword>
<keyword evidence="5" id="KW-1185">Reference proteome</keyword>
<dbReference type="Gene3D" id="3.80.10.10">
    <property type="entry name" value="Ribonuclease Inhibitor"/>
    <property type="match status" value="4"/>
</dbReference>
<dbReference type="InterPro" id="IPR032675">
    <property type="entry name" value="LRR_dom_sf"/>
</dbReference>
<evidence type="ECO:0000313" key="5">
    <source>
        <dbReference type="Proteomes" id="UP000694580"/>
    </source>
</evidence>
<dbReference type="SMART" id="SM00369">
    <property type="entry name" value="LRR_TYP"/>
    <property type="match status" value="10"/>
</dbReference>
<dbReference type="InterPro" id="IPR003591">
    <property type="entry name" value="Leu-rich_rpt_typical-subtyp"/>
</dbReference>
<reference evidence="4" key="2">
    <citation type="submission" date="2025-08" db="UniProtKB">
        <authorList>
            <consortium name="Ensembl"/>
        </authorList>
    </citation>
    <scope>IDENTIFICATION</scope>
</reference>
<dbReference type="AlphaFoldDB" id="A0AAY4D814"/>
<dbReference type="Pfam" id="PF00560">
    <property type="entry name" value="LRR_1"/>
    <property type="match status" value="4"/>
</dbReference>
<evidence type="ECO:0000256" key="1">
    <source>
        <dbReference type="ARBA" id="ARBA00022614"/>
    </source>
</evidence>
<proteinExistence type="predicted"/>
<feature type="signal peptide" evidence="3">
    <location>
        <begin position="1"/>
        <end position="34"/>
    </location>
</feature>
<name>A0AAY4D814_9TELE</name>
<reference evidence="4 5" key="1">
    <citation type="submission" date="2020-06" db="EMBL/GenBank/DDBJ databases">
        <authorList>
            <consortium name="Wellcome Sanger Institute Data Sharing"/>
        </authorList>
    </citation>
    <scope>NUCLEOTIDE SEQUENCE [LARGE SCALE GENOMIC DNA]</scope>
</reference>
<dbReference type="InterPro" id="IPR050333">
    <property type="entry name" value="SLRP"/>
</dbReference>
<dbReference type="SUPFAM" id="SSF52058">
    <property type="entry name" value="L domain-like"/>
    <property type="match status" value="2"/>
</dbReference>
<keyword evidence="2" id="KW-0677">Repeat</keyword>
<reference evidence="4" key="3">
    <citation type="submission" date="2025-09" db="UniProtKB">
        <authorList>
            <consortium name="Ensembl"/>
        </authorList>
    </citation>
    <scope>IDENTIFICATION</scope>
</reference>
<accession>A0AAY4D814</accession>
<dbReference type="PANTHER" id="PTHR45712:SF22">
    <property type="entry name" value="INSULIN-LIKE GROWTH FACTOR-BINDING PROTEIN COMPLEX ACID LABILE SUBUNIT"/>
    <property type="match status" value="1"/>
</dbReference>
<keyword evidence="1" id="KW-0433">Leucine-rich repeat</keyword>
<dbReference type="Pfam" id="PF13855">
    <property type="entry name" value="LRR_8"/>
    <property type="match status" value="3"/>
</dbReference>
<organism evidence="4 5">
    <name type="scientific">Denticeps clupeoides</name>
    <name type="common">denticle herring</name>
    <dbReference type="NCBI Taxonomy" id="299321"/>
    <lineage>
        <taxon>Eukaryota</taxon>
        <taxon>Metazoa</taxon>
        <taxon>Chordata</taxon>
        <taxon>Craniata</taxon>
        <taxon>Vertebrata</taxon>
        <taxon>Euteleostomi</taxon>
        <taxon>Actinopterygii</taxon>
        <taxon>Neopterygii</taxon>
        <taxon>Teleostei</taxon>
        <taxon>Clupei</taxon>
        <taxon>Clupeiformes</taxon>
        <taxon>Denticipitoidei</taxon>
        <taxon>Denticipitidae</taxon>
        <taxon>Denticeps</taxon>
    </lineage>
</organism>